<feature type="signal peptide" evidence="3">
    <location>
        <begin position="1"/>
        <end position="22"/>
    </location>
</feature>
<dbReference type="PANTHER" id="PTHR10353:SF236">
    <property type="entry name" value="BETA-GLUCOSIDASE 18"/>
    <property type="match status" value="1"/>
</dbReference>
<keyword evidence="5" id="KW-1185">Reference proteome</keyword>
<evidence type="ECO:0000256" key="3">
    <source>
        <dbReference type="SAM" id="SignalP"/>
    </source>
</evidence>
<dbReference type="AlphaFoldDB" id="A0A8T2UTV8"/>
<dbReference type="Gene3D" id="3.20.20.80">
    <property type="entry name" value="Glycosidases"/>
    <property type="match status" value="1"/>
</dbReference>
<gene>
    <name evidence="4" type="ORF">KP509_05G103700</name>
</gene>
<organism evidence="4 5">
    <name type="scientific">Ceratopteris richardii</name>
    <name type="common">Triangle waterfern</name>
    <dbReference type="NCBI Taxonomy" id="49495"/>
    <lineage>
        <taxon>Eukaryota</taxon>
        <taxon>Viridiplantae</taxon>
        <taxon>Streptophyta</taxon>
        <taxon>Embryophyta</taxon>
        <taxon>Tracheophyta</taxon>
        <taxon>Polypodiopsida</taxon>
        <taxon>Polypodiidae</taxon>
        <taxon>Polypodiales</taxon>
        <taxon>Pteridineae</taxon>
        <taxon>Pteridaceae</taxon>
        <taxon>Parkerioideae</taxon>
        <taxon>Ceratopteris</taxon>
    </lineage>
</organism>
<dbReference type="PANTHER" id="PTHR10353">
    <property type="entry name" value="GLYCOSYL HYDROLASE"/>
    <property type="match status" value="1"/>
</dbReference>
<comment type="caution">
    <text evidence="4">The sequence shown here is derived from an EMBL/GenBank/DDBJ whole genome shotgun (WGS) entry which is preliminary data.</text>
</comment>
<feature type="chain" id="PRO_5035776016" description="Beta-glucosidase" evidence="3">
    <location>
        <begin position="23"/>
        <end position="550"/>
    </location>
</feature>
<comment type="similarity">
    <text evidence="1 2">Belongs to the glycosyl hydrolase 1 family.</text>
</comment>
<dbReference type="Pfam" id="PF00232">
    <property type="entry name" value="Glyco_hydro_1"/>
    <property type="match status" value="1"/>
</dbReference>
<dbReference type="SUPFAM" id="SSF51445">
    <property type="entry name" value="(Trans)glycosidases"/>
    <property type="match status" value="1"/>
</dbReference>
<dbReference type="Proteomes" id="UP000825935">
    <property type="component" value="Chromosome 5"/>
</dbReference>
<dbReference type="EMBL" id="CM035410">
    <property type="protein sequence ID" value="KAH7438070.1"/>
    <property type="molecule type" value="Genomic_DNA"/>
</dbReference>
<dbReference type="GO" id="GO:0008422">
    <property type="term" value="F:beta-glucosidase activity"/>
    <property type="evidence" value="ECO:0007669"/>
    <property type="project" value="TreeGrafter"/>
</dbReference>
<protein>
    <recommendedName>
        <fullName evidence="6">Beta-glucosidase</fullName>
    </recommendedName>
</protein>
<dbReference type="OrthoDB" id="1876461at2759"/>
<dbReference type="InterPro" id="IPR001360">
    <property type="entry name" value="Glyco_hydro_1"/>
</dbReference>
<evidence type="ECO:0000313" key="5">
    <source>
        <dbReference type="Proteomes" id="UP000825935"/>
    </source>
</evidence>
<dbReference type="OMA" id="WIMRTCA"/>
<proteinExistence type="inferred from homology"/>
<dbReference type="FunFam" id="3.20.20.80:FF:000041">
    <property type="entry name" value="Beta-glucosidase 7"/>
    <property type="match status" value="1"/>
</dbReference>
<dbReference type="GO" id="GO:0005975">
    <property type="term" value="P:carbohydrate metabolic process"/>
    <property type="evidence" value="ECO:0007669"/>
    <property type="project" value="InterPro"/>
</dbReference>
<dbReference type="InterPro" id="IPR017853">
    <property type="entry name" value="GH"/>
</dbReference>
<accession>A0A8T2UTV8</accession>
<evidence type="ECO:0000256" key="1">
    <source>
        <dbReference type="ARBA" id="ARBA00010838"/>
    </source>
</evidence>
<name>A0A8T2UTV8_CERRI</name>
<dbReference type="PRINTS" id="PR00131">
    <property type="entry name" value="GLHYDRLASE1"/>
</dbReference>
<keyword evidence="3" id="KW-0732">Signal</keyword>
<reference evidence="4" key="1">
    <citation type="submission" date="2021-08" db="EMBL/GenBank/DDBJ databases">
        <title>WGS assembly of Ceratopteris richardii.</title>
        <authorList>
            <person name="Marchant D.B."/>
            <person name="Chen G."/>
            <person name="Jenkins J."/>
            <person name="Shu S."/>
            <person name="Leebens-Mack J."/>
            <person name="Grimwood J."/>
            <person name="Schmutz J."/>
            <person name="Soltis P."/>
            <person name="Soltis D."/>
            <person name="Chen Z.-H."/>
        </authorList>
    </citation>
    <scope>NUCLEOTIDE SEQUENCE</scope>
    <source>
        <strain evidence="4">Whitten #5841</strain>
        <tissue evidence="4">Leaf</tissue>
    </source>
</reference>
<evidence type="ECO:0008006" key="6">
    <source>
        <dbReference type="Google" id="ProtNLM"/>
    </source>
</evidence>
<evidence type="ECO:0000313" key="4">
    <source>
        <dbReference type="EMBL" id="KAH7438070.1"/>
    </source>
</evidence>
<evidence type="ECO:0000256" key="2">
    <source>
        <dbReference type="RuleBase" id="RU003690"/>
    </source>
</evidence>
<sequence>MAGQRLVQIVHLKALLFATCIAFCSESLIFTAPDTQHIRAGALFPNGTGVTRTDFPEGFLFGAITSAMKHEGAEYKGNKSENIWDVFARKTEAHVLPGQCGNNYDLYQISDFSPKSMHSSSIRTLFLSQIDHKLTASLGMNSYRLSISWSRIYPNGTGEVNEVAIAHYNEVIDDVLSQGLVPIVTLWTQDHPQILEALYGGALSEQFITDFATYADTCFAAFGDRIKYWITFDELNDWAGLGYSTCQNPPGRCTSGIIGPAGMDYGECEEGDSGTEPYIAGHNLLLAHAEAVYLYRTKYQVMQNGSIGYALWFRWSEPLSDSYADVEAAQRMTDFLVGWLLDPIFFGDYPESMRKLVGDRLPKFTDEQIAKINGSLDFIGINVQTALYAFDANFYLTQNKSCYYLDSYANLTGYRDGVPIGVGNHDYAVPWAIRKAVEYMNMRYRNFPIFVTQTGWGIEFNTSTDTLEDDERVEYFEAHYTELLAAINEGANVKGVYAWSLLDGFEFNLGLSIRAGIFYVDDDYKRYPRKSALWFKEMLNSSSSRGATSL</sequence>